<dbReference type="Proteomes" id="UP001187734">
    <property type="component" value="Unassembled WGS sequence"/>
</dbReference>
<gene>
    <name evidence="2" type="ORF">FTOL_02249</name>
</gene>
<sequence>MSGLSLPLPFATETIHSNFQNNIYITVIDKIITFTIDIVTGSTMHGQYPTPGGSPGKPSGNSQQDPAPPTPVDSTDEQTVMFLLEGARQARLQNRVYNQLQASARQIVSRPPVLAPSAELYQSQGVNQPYAPAQQIPAQSLIPPSSLELYQLQGVNQLHTSAQQILAQPPALAPPADLYQSQAVNQPHAPAQRIPPGLNIPTEAQASYQAQASYRPHITTLTGLARPQTQTANPGFDRGKEFAVTRVYIDDLHQQFNDVRERYGISGSENEVDYVGFCDRIHQDKSKITPPEAPGELKDSESRCHIGLIATMDSSNRNTDPNDKSRWVYLRYCMETTDNVQKNWRFEQHFRMPVERRTVTFLPTLDIVSAKFIVLRHIDWWQKQAYMEYHTEQILCAARRRILKDSDKDHLEAEDRVVLPELKLASEHFMQFEHYSEEDSAVLKLVLRQLE</sequence>
<evidence type="ECO:0000313" key="2">
    <source>
        <dbReference type="EMBL" id="SPJ72520.1"/>
    </source>
</evidence>
<organism evidence="2 3">
    <name type="scientific">Fusarium torulosum</name>
    <dbReference type="NCBI Taxonomy" id="33205"/>
    <lineage>
        <taxon>Eukaryota</taxon>
        <taxon>Fungi</taxon>
        <taxon>Dikarya</taxon>
        <taxon>Ascomycota</taxon>
        <taxon>Pezizomycotina</taxon>
        <taxon>Sordariomycetes</taxon>
        <taxon>Hypocreomycetidae</taxon>
        <taxon>Hypocreales</taxon>
        <taxon>Nectriaceae</taxon>
        <taxon>Fusarium</taxon>
    </lineage>
</organism>
<feature type="region of interest" description="Disordered" evidence="1">
    <location>
        <begin position="45"/>
        <end position="75"/>
    </location>
</feature>
<reference evidence="2" key="1">
    <citation type="submission" date="2018-03" db="EMBL/GenBank/DDBJ databases">
        <authorList>
            <person name="Guldener U."/>
        </authorList>
    </citation>
    <scope>NUCLEOTIDE SEQUENCE</scope>
</reference>
<name>A0AAE8M1L2_9HYPO</name>
<evidence type="ECO:0000313" key="3">
    <source>
        <dbReference type="Proteomes" id="UP001187734"/>
    </source>
</evidence>
<dbReference type="EMBL" id="ONZP01000068">
    <property type="protein sequence ID" value="SPJ72520.1"/>
    <property type="molecule type" value="Genomic_DNA"/>
</dbReference>
<proteinExistence type="predicted"/>
<protein>
    <submittedName>
        <fullName evidence="2">Uncharacterized protein</fullName>
    </submittedName>
</protein>
<dbReference type="AlphaFoldDB" id="A0AAE8M1L2"/>
<comment type="caution">
    <text evidence="2">The sequence shown here is derived from an EMBL/GenBank/DDBJ whole genome shotgun (WGS) entry which is preliminary data.</text>
</comment>
<accession>A0AAE8M1L2</accession>
<keyword evidence="3" id="KW-1185">Reference proteome</keyword>
<evidence type="ECO:0000256" key="1">
    <source>
        <dbReference type="SAM" id="MobiDB-lite"/>
    </source>
</evidence>